<feature type="transmembrane region" description="Helical" evidence="1">
    <location>
        <begin position="249"/>
        <end position="268"/>
    </location>
</feature>
<organism evidence="4">
    <name type="scientific">Notodromas monacha</name>
    <dbReference type="NCBI Taxonomy" id="399045"/>
    <lineage>
        <taxon>Eukaryota</taxon>
        <taxon>Metazoa</taxon>
        <taxon>Ecdysozoa</taxon>
        <taxon>Arthropoda</taxon>
        <taxon>Crustacea</taxon>
        <taxon>Oligostraca</taxon>
        <taxon>Ostracoda</taxon>
        <taxon>Podocopa</taxon>
        <taxon>Podocopida</taxon>
        <taxon>Cypridocopina</taxon>
        <taxon>Cypridoidea</taxon>
        <taxon>Cyprididae</taxon>
        <taxon>Notodromas</taxon>
    </lineage>
</organism>
<reference evidence="4" key="1">
    <citation type="submission" date="2020-11" db="EMBL/GenBank/DDBJ databases">
        <authorList>
            <person name="Tran Van P."/>
        </authorList>
    </citation>
    <scope>NUCLEOTIDE SEQUENCE</scope>
</reference>
<dbReference type="EMBL" id="CAJPEX010002379">
    <property type="protein sequence ID" value="CAG0920907.1"/>
    <property type="molecule type" value="Genomic_DNA"/>
</dbReference>
<dbReference type="EMBL" id="OA884416">
    <property type="protein sequence ID" value="CAD7280755.1"/>
    <property type="molecule type" value="Genomic_DNA"/>
</dbReference>
<feature type="chain" id="PRO_5036210384" description="Neurotransmitter-gated ion-channel ligand-binding domain-containing protein" evidence="2">
    <location>
        <begin position="21"/>
        <end position="317"/>
    </location>
</feature>
<evidence type="ECO:0000256" key="2">
    <source>
        <dbReference type="SAM" id="SignalP"/>
    </source>
</evidence>
<keyword evidence="1" id="KW-1133">Transmembrane helix</keyword>
<keyword evidence="1" id="KW-0472">Membrane</keyword>
<keyword evidence="1" id="KW-0812">Transmembrane</keyword>
<dbReference type="SUPFAM" id="SSF63712">
    <property type="entry name" value="Nicotinic receptor ligand binding domain-like"/>
    <property type="match status" value="1"/>
</dbReference>
<dbReference type="Gene3D" id="2.70.170.10">
    <property type="entry name" value="Neurotransmitter-gated ion-channel ligand-binding domain"/>
    <property type="match status" value="1"/>
</dbReference>
<dbReference type="InterPro" id="IPR006202">
    <property type="entry name" value="Neur_chan_lig-bd"/>
</dbReference>
<accession>A0A7R9BVC2</accession>
<dbReference type="AlphaFoldDB" id="A0A7R9BVC2"/>
<evidence type="ECO:0000256" key="1">
    <source>
        <dbReference type="SAM" id="Phobius"/>
    </source>
</evidence>
<keyword evidence="2" id="KW-0732">Signal</keyword>
<evidence type="ECO:0000313" key="4">
    <source>
        <dbReference type="EMBL" id="CAD7280755.1"/>
    </source>
</evidence>
<feature type="domain" description="Neurotransmitter-gated ion-channel ligand-binding" evidence="3">
    <location>
        <begin position="35"/>
        <end position="193"/>
    </location>
</feature>
<dbReference type="OrthoDB" id="8175758at2759"/>
<sequence>MRLIFGLAVVLCFIMTECLSDGQQTHDPFDSPTLFVDDLLKDYDKLRRPGSLSEPVTVQVSMYIMKIEDIDLHSETMTFNGYFRSQFKDERLKHSNPRAFVTTDTDTMHRFWEPDLFVENAQETSWHEWPVPNAFLSITDTGEVKISRRLQMRVHCEENMSSFPMDDVVCSIHISTYGTTMDSIIVKGLDSEGKNSGFGLDSKVVPIGYKFKDITVNEETVEFRGIKYSKVVVNVAFERLRGSYVALDYFTGTTCFIIFVIMVSSTFLENFTEPDAKLPFIPGPAAIWTERVRMGTKFGIPLFYTLFHVIFWITYLS</sequence>
<gene>
    <name evidence="4" type="ORF">NMOB1V02_LOCUS8412</name>
</gene>
<dbReference type="PANTHER" id="PTHR18945">
    <property type="entry name" value="NEUROTRANSMITTER GATED ION CHANNEL"/>
    <property type="match status" value="1"/>
</dbReference>
<dbReference type="Pfam" id="PF02931">
    <property type="entry name" value="Neur_chan_LBD"/>
    <property type="match status" value="1"/>
</dbReference>
<name>A0A7R9BVC2_9CRUS</name>
<evidence type="ECO:0000313" key="5">
    <source>
        <dbReference type="Proteomes" id="UP000678499"/>
    </source>
</evidence>
<dbReference type="GO" id="GO:0004888">
    <property type="term" value="F:transmembrane signaling receptor activity"/>
    <property type="evidence" value="ECO:0007669"/>
    <property type="project" value="InterPro"/>
</dbReference>
<keyword evidence="5" id="KW-1185">Reference proteome</keyword>
<dbReference type="GO" id="GO:0016020">
    <property type="term" value="C:membrane"/>
    <property type="evidence" value="ECO:0007669"/>
    <property type="project" value="InterPro"/>
</dbReference>
<feature type="transmembrane region" description="Helical" evidence="1">
    <location>
        <begin position="298"/>
        <end position="315"/>
    </location>
</feature>
<dbReference type="InterPro" id="IPR006201">
    <property type="entry name" value="Neur_channel"/>
</dbReference>
<protein>
    <recommendedName>
        <fullName evidence="3">Neurotransmitter-gated ion-channel ligand-binding domain-containing protein</fullName>
    </recommendedName>
</protein>
<dbReference type="Proteomes" id="UP000678499">
    <property type="component" value="Unassembled WGS sequence"/>
</dbReference>
<dbReference type="InterPro" id="IPR036734">
    <property type="entry name" value="Neur_chan_lig-bd_sf"/>
</dbReference>
<proteinExistence type="predicted"/>
<dbReference type="GO" id="GO:0005230">
    <property type="term" value="F:extracellular ligand-gated monoatomic ion channel activity"/>
    <property type="evidence" value="ECO:0007669"/>
    <property type="project" value="InterPro"/>
</dbReference>
<feature type="signal peptide" evidence="2">
    <location>
        <begin position="1"/>
        <end position="20"/>
    </location>
</feature>
<evidence type="ECO:0000259" key="3">
    <source>
        <dbReference type="Pfam" id="PF02931"/>
    </source>
</evidence>